<dbReference type="Proteomes" id="UP000499080">
    <property type="component" value="Unassembled WGS sequence"/>
</dbReference>
<proteinExistence type="predicted"/>
<dbReference type="AlphaFoldDB" id="A0A4Y2E0Y9"/>
<dbReference type="OrthoDB" id="10509631at2759"/>
<comment type="caution">
    <text evidence="1">The sequence shown here is derived from an EMBL/GenBank/DDBJ whole genome shotgun (WGS) entry which is preliminary data.</text>
</comment>
<accession>A0A4Y2E0Y9</accession>
<organism evidence="1 2">
    <name type="scientific">Araneus ventricosus</name>
    <name type="common">Orbweaver spider</name>
    <name type="synonym">Epeira ventricosa</name>
    <dbReference type="NCBI Taxonomy" id="182803"/>
    <lineage>
        <taxon>Eukaryota</taxon>
        <taxon>Metazoa</taxon>
        <taxon>Ecdysozoa</taxon>
        <taxon>Arthropoda</taxon>
        <taxon>Chelicerata</taxon>
        <taxon>Arachnida</taxon>
        <taxon>Araneae</taxon>
        <taxon>Araneomorphae</taxon>
        <taxon>Entelegynae</taxon>
        <taxon>Araneoidea</taxon>
        <taxon>Araneidae</taxon>
        <taxon>Araneus</taxon>
    </lineage>
</organism>
<sequence>MDPYQPSHPGLGGEIKMTNGSSFTGAFGSILPLAYSPISPLDKTALVFRIIALRTHTTGLEKESSSQRLSGLSPRCVHLHWTSYSSFSIADSSKLKVLSSRFSDLDPLKAVRAVVPSTLARRILFLFSISSRPSDAKRESVVSTESLKSSLLAEPVTLEGGFYVVITC</sequence>
<reference evidence="1 2" key="1">
    <citation type="journal article" date="2019" name="Sci. Rep.">
        <title>Orb-weaving spider Araneus ventricosus genome elucidates the spidroin gene catalogue.</title>
        <authorList>
            <person name="Kono N."/>
            <person name="Nakamura H."/>
            <person name="Ohtoshi R."/>
            <person name="Moran D.A.P."/>
            <person name="Shinohara A."/>
            <person name="Yoshida Y."/>
            <person name="Fujiwara M."/>
            <person name="Mori M."/>
            <person name="Tomita M."/>
            <person name="Arakawa K."/>
        </authorList>
    </citation>
    <scope>NUCLEOTIDE SEQUENCE [LARGE SCALE GENOMIC DNA]</scope>
</reference>
<keyword evidence="2" id="KW-1185">Reference proteome</keyword>
<evidence type="ECO:0000313" key="1">
    <source>
        <dbReference type="EMBL" id="GBM22621.1"/>
    </source>
</evidence>
<evidence type="ECO:0000313" key="2">
    <source>
        <dbReference type="Proteomes" id="UP000499080"/>
    </source>
</evidence>
<name>A0A4Y2E0Y9_ARAVE</name>
<gene>
    <name evidence="1" type="ORF">AVEN_264304_1</name>
</gene>
<dbReference type="EMBL" id="BGPR01000483">
    <property type="protein sequence ID" value="GBM22621.1"/>
    <property type="molecule type" value="Genomic_DNA"/>
</dbReference>
<protein>
    <submittedName>
        <fullName evidence="1">Uncharacterized protein</fullName>
    </submittedName>
</protein>